<dbReference type="Proteomes" id="UP000283269">
    <property type="component" value="Unassembled WGS sequence"/>
</dbReference>
<sequence length="325" mass="35898">MAVRTLFNRLFQPILLATAIPPPLFADSKAFSTSEFPRHSFPLEVKDWRDILVFLYTQGDAQTRQHADRYRIVDVSRYSYNEAPEHQIIVAEVEASQGTRKLLRIERDTGVKDVALDQSIIAVPALQNSPAPEQPIVDIPVQRPSVGVEASHPSISIYSSGCRPGANEATSFVDTVQTTFEGDIRNYTLVDSIKPSDLKLHHLAILVAEVQYYTVQMLNQHEVQPCVLFAGLIMRVVADAMGSGISESASAFAALEFSCSQEALKEIQAAYQRLSLSLGFHPLSEQITNMGIPPQQLAGGKRVASTPNLSLYILIKHEDKIISIK</sequence>
<protein>
    <submittedName>
        <fullName evidence="1">Uncharacterized protein</fullName>
    </submittedName>
</protein>
<keyword evidence="2" id="KW-1185">Reference proteome</keyword>
<dbReference type="OrthoDB" id="10575709at2759"/>
<proteinExistence type="predicted"/>
<dbReference type="InParanoid" id="A0A409XEZ8"/>
<dbReference type="AlphaFoldDB" id="A0A409XEZ8"/>
<evidence type="ECO:0000313" key="2">
    <source>
        <dbReference type="Proteomes" id="UP000283269"/>
    </source>
</evidence>
<name>A0A409XEZ8_PSICY</name>
<gene>
    <name evidence="1" type="ORF">CVT25_000382</name>
</gene>
<reference evidence="1 2" key="1">
    <citation type="journal article" date="2018" name="Evol. Lett.">
        <title>Horizontal gene cluster transfer increased hallucinogenic mushroom diversity.</title>
        <authorList>
            <person name="Reynolds H.T."/>
            <person name="Vijayakumar V."/>
            <person name="Gluck-Thaler E."/>
            <person name="Korotkin H.B."/>
            <person name="Matheny P.B."/>
            <person name="Slot J.C."/>
        </authorList>
    </citation>
    <scope>NUCLEOTIDE SEQUENCE [LARGE SCALE GENOMIC DNA]</scope>
    <source>
        <strain evidence="1 2">2631</strain>
    </source>
</reference>
<organism evidence="1 2">
    <name type="scientific">Psilocybe cyanescens</name>
    <dbReference type="NCBI Taxonomy" id="93625"/>
    <lineage>
        <taxon>Eukaryota</taxon>
        <taxon>Fungi</taxon>
        <taxon>Dikarya</taxon>
        <taxon>Basidiomycota</taxon>
        <taxon>Agaricomycotina</taxon>
        <taxon>Agaricomycetes</taxon>
        <taxon>Agaricomycetidae</taxon>
        <taxon>Agaricales</taxon>
        <taxon>Agaricineae</taxon>
        <taxon>Strophariaceae</taxon>
        <taxon>Psilocybe</taxon>
    </lineage>
</organism>
<comment type="caution">
    <text evidence="1">The sequence shown here is derived from an EMBL/GenBank/DDBJ whole genome shotgun (WGS) entry which is preliminary data.</text>
</comment>
<dbReference type="EMBL" id="NHYD01001907">
    <property type="protein sequence ID" value="PPQ89315.1"/>
    <property type="molecule type" value="Genomic_DNA"/>
</dbReference>
<accession>A0A409XEZ8</accession>
<evidence type="ECO:0000313" key="1">
    <source>
        <dbReference type="EMBL" id="PPQ89315.1"/>
    </source>
</evidence>